<keyword evidence="13" id="KW-1185">Reference proteome</keyword>
<dbReference type="Gene3D" id="3.30.40.10">
    <property type="entry name" value="Zinc/RING finger domain, C3HC4 (zinc finger)"/>
    <property type="match status" value="1"/>
</dbReference>
<dbReference type="AlphaFoldDB" id="V7AI99"/>
<keyword evidence="4 9" id="KW-0863">Zinc-finger</keyword>
<dbReference type="GO" id="GO:0016020">
    <property type="term" value="C:membrane"/>
    <property type="evidence" value="ECO:0007669"/>
    <property type="project" value="UniProtKB-SubCell"/>
</dbReference>
<proteinExistence type="inferred from homology"/>
<reference evidence="13" key="1">
    <citation type="journal article" date="2014" name="Nat. Genet.">
        <title>A reference genome for common bean and genome-wide analysis of dual domestications.</title>
        <authorList>
            <person name="Schmutz J."/>
            <person name="McClean P.E."/>
            <person name="Mamidi S."/>
            <person name="Wu G.A."/>
            <person name="Cannon S.B."/>
            <person name="Grimwood J."/>
            <person name="Jenkins J."/>
            <person name="Shu S."/>
            <person name="Song Q."/>
            <person name="Chavarro C."/>
            <person name="Torres-Torres M."/>
            <person name="Geffroy V."/>
            <person name="Moghaddam S.M."/>
            <person name="Gao D."/>
            <person name="Abernathy B."/>
            <person name="Barry K."/>
            <person name="Blair M."/>
            <person name="Brick M.A."/>
            <person name="Chovatia M."/>
            <person name="Gepts P."/>
            <person name="Goodstein D.M."/>
            <person name="Gonzales M."/>
            <person name="Hellsten U."/>
            <person name="Hyten D.L."/>
            <person name="Jia G."/>
            <person name="Kelly J.D."/>
            <person name="Kudrna D."/>
            <person name="Lee R."/>
            <person name="Richard M.M."/>
            <person name="Miklas P.N."/>
            <person name="Osorno J.M."/>
            <person name="Rodrigues J."/>
            <person name="Thareau V."/>
            <person name="Urrea C.A."/>
            <person name="Wang M."/>
            <person name="Yu Y."/>
            <person name="Zhang M."/>
            <person name="Wing R.A."/>
            <person name="Cregan P.B."/>
            <person name="Rokhsar D.S."/>
            <person name="Jackson S.A."/>
        </authorList>
    </citation>
    <scope>NUCLEOTIDE SEQUENCE [LARGE SCALE GENOMIC DNA]</scope>
    <source>
        <strain evidence="13">cv. G19833</strain>
    </source>
</reference>
<gene>
    <name evidence="12" type="ORF">PHAVU_011G170800g</name>
</gene>
<accession>V7AI99</accession>
<dbReference type="Pfam" id="PF13639">
    <property type="entry name" value="zf-RING_2"/>
    <property type="match status" value="1"/>
</dbReference>
<dbReference type="SMR" id="V7AI99"/>
<evidence type="ECO:0000256" key="7">
    <source>
        <dbReference type="ARBA" id="ARBA00023136"/>
    </source>
</evidence>
<dbReference type="PANTHER" id="PTHR46539">
    <property type="entry name" value="E3 UBIQUITIN-PROTEIN LIGASE ATL42"/>
    <property type="match status" value="1"/>
</dbReference>
<keyword evidence="3" id="KW-0479">Metal-binding</keyword>
<organism evidence="12 13">
    <name type="scientific">Phaseolus vulgaris</name>
    <name type="common">Kidney bean</name>
    <name type="synonym">French bean</name>
    <dbReference type="NCBI Taxonomy" id="3885"/>
    <lineage>
        <taxon>Eukaryota</taxon>
        <taxon>Viridiplantae</taxon>
        <taxon>Streptophyta</taxon>
        <taxon>Embryophyta</taxon>
        <taxon>Tracheophyta</taxon>
        <taxon>Spermatophyta</taxon>
        <taxon>Magnoliopsida</taxon>
        <taxon>eudicotyledons</taxon>
        <taxon>Gunneridae</taxon>
        <taxon>Pentapetalae</taxon>
        <taxon>rosids</taxon>
        <taxon>fabids</taxon>
        <taxon>Fabales</taxon>
        <taxon>Fabaceae</taxon>
        <taxon>Papilionoideae</taxon>
        <taxon>50 kb inversion clade</taxon>
        <taxon>NPAAA clade</taxon>
        <taxon>indigoferoid/millettioid clade</taxon>
        <taxon>Phaseoleae</taxon>
        <taxon>Phaseolus</taxon>
    </lineage>
</organism>
<dbReference type="EMBL" id="CM002298">
    <property type="protein sequence ID" value="ESW05327.1"/>
    <property type="molecule type" value="Genomic_DNA"/>
</dbReference>
<keyword evidence="5" id="KW-0862">Zinc</keyword>
<evidence type="ECO:0000259" key="11">
    <source>
        <dbReference type="PROSITE" id="PS50089"/>
    </source>
</evidence>
<feature type="domain" description="RING-type" evidence="11">
    <location>
        <begin position="91"/>
        <end position="132"/>
    </location>
</feature>
<dbReference type="Gramene" id="ESW05327">
    <property type="protein sequence ID" value="ESW05327"/>
    <property type="gene ID" value="PHAVU_011G170800g"/>
</dbReference>
<dbReference type="PANTHER" id="PTHR46539:SF30">
    <property type="entry name" value="BNAA06G39360D PROTEIN"/>
    <property type="match status" value="1"/>
</dbReference>
<keyword evidence="2 10" id="KW-0812">Transmembrane</keyword>
<feature type="non-terminal residue" evidence="12">
    <location>
        <position position="1"/>
    </location>
</feature>
<evidence type="ECO:0000256" key="3">
    <source>
        <dbReference type="ARBA" id="ARBA00022723"/>
    </source>
</evidence>
<feature type="transmembrane region" description="Helical" evidence="10">
    <location>
        <begin position="32"/>
        <end position="53"/>
    </location>
</feature>
<evidence type="ECO:0000256" key="10">
    <source>
        <dbReference type="SAM" id="Phobius"/>
    </source>
</evidence>
<dbReference type="UniPathway" id="UPA00143"/>
<dbReference type="OMA" id="LENHGRC"/>
<evidence type="ECO:0000313" key="13">
    <source>
        <dbReference type="Proteomes" id="UP000000226"/>
    </source>
</evidence>
<evidence type="ECO:0000256" key="6">
    <source>
        <dbReference type="ARBA" id="ARBA00022989"/>
    </source>
</evidence>
<name>V7AI99_PHAVU</name>
<keyword evidence="6 10" id="KW-1133">Transmembrane helix</keyword>
<evidence type="ECO:0000256" key="2">
    <source>
        <dbReference type="ARBA" id="ARBA00022692"/>
    </source>
</evidence>
<dbReference type="InterPro" id="IPR013083">
    <property type="entry name" value="Znf_RING/FYVE/PHD"/>
</dbReference>
<dbReference type="GO" id="GO:0008270">
    <property type="term" value="F:zinc ion binding"/>
    <property type="evidence" value="ECO:0007669"/>
    <property type="project" value="UniProtKB-KW"/>
</dbReference>
<evidence type="ECO:0000313" key="12">
    <source>
        <dbReference type="EMBL" id="ESW05327.1"/>
    </source>
</evidence>
<dbReference type="PROSITE" id="PS50089">
    <property type="entry name" value="ZF_RING_2"/>
    <property type="match status" value="1"/>
</dbReference>
<dbReference type="Proteomes" id="UP000000226">
    <property type="component" value="Chromosome 11"/>
</dbReference>
<sequence length="132" mass="14305">RIIFAVPPLPGFSLPPPLPRTAGNSGGFSSTIAYILLVVFIIIFFFVSLIYFYMRRRSTNPATAGNIQGQAPVALRPLTVVAVVAEAAGECSICLEGVAEGEGVKMNAHCQHIFHTNYIDTWLENHGRCPVC</sequence>
<dbReference type="OrthoDB" id="1730639at2759"/>
<protein>
    <recommendedName>
        <fullName evidence="11">RING-type domain-containing protein</fullName>
    </recommendedName>
</protein>
<dbReference type="GO" id="GO:0016567">
    <property type="term" value="P:protein ubiquitination"/>
    <property type="evidence" value="ECO:0007669"/>
    <property type="project" value="UniProtKB-UniPathway"/>
</dbReference>
<evidence type="ECO:0000256" key="1">
    <source>
        <dbReference type="ARBA" id="ARBA00004370"/>
    </source>
</evidence>
<evidence type="ECO:0000256" key="9">
    <source>
        <dbReference type="PROSITE-ProRule" id="PRU00175"/>
    </source>
</evidence>
<dbReference type="eggNOG" id="KOG0800">
    <property type="taxonomic scope" value="Eukaryota"/>
</dbReference>
<keyword evidence="7 10" id="KW-0472">Membrane</keyword>
<comment type="similarity">
    <text evidence="8">Belongs to the RING-type zinc finger family. ATL subfamily.</text>
</comment>
<evidence type="ECO:0000256" key="8">
    <source>
        <dbReference type="ARBA" id="ARBA00024209"/>
    </source>
</evidence>
<evidence type="ECO:0000256" key="5">
    <source>
        <dbReference type="ARBA" id="ARBA00022833"/>
    </source>
</evidence>
<dbReference type="SUPFAM" id="SSF57850">
    <property type="entry name" value="RING/U-box"/>
    <property type="match status" value="1"/>
</dbReference>
<evidence type="ECO:0000256" key="4">
    <source>
        <dbReference type="ARBA" id="ARBA00022771"/>
    </source>
</evidence>
<dbReference type="InterPro" id="IPR001841">
    <property type="entry name" value="Znf_RING"/>
</dbReference>
<comment type="subcellular location">
    <subcellularLocation>
        <location evidence="1">Membrane</location>
    </subcellularLocation>
</comment>